<sequence length="208" mass="23882">MSKESMLAGWELIFQAADAGAVLFSHDKFTQDFDKACGHIMVLIEDAFMCYERRSFGTSVFLSVTAIEETAKAEIGIYRRDNKNEKQNRKKDPLYNHLSKHKMAVLPTVFMGKRLLEALGEKRCKELYSEVINGSLRTLREGALYFSNKDGSLITPNELIDREKSKEMLLLAIETIDDRLIGYSDKTYDIEKRLSQLFKHVLKQSLDD</sequence>
<dbReference type="Proteomes" id="UP000509421">
    <property type="component" value="Chromosome"/>
</dbReference>
<dbReference type="InterPro" id="IPR030987">
    <property type="entry name" value="AbiV"/>
</dbReference>
<dbReference type="RefSeq" id="WP_176611095.1">
    <property type="nucleotide sequence ID" value="NZ_CP056117.1"/>
</dbReference>
<gene>
    <name evidence="1" type="ORF">HWQ14_22710</name>
</gene>
<name>A0A7H8UKA0_ENTCL</name>
<proteinExistence type="predicted"/>
<evidence type="ECO:0000313" key="1">
    <source>
        <dbReference type="EMBL" id="QLA00299.1"/>
    </source>
</evidence>
<reference evidence="1 2" key="1">
    <citation type="submission" date="2020-06" db="EMBL/GenBank/DDBJ databases">
        <title>Long-read sequencing of DSM26481-BlokeschLab.</title>
        <authorList>
            <person name="Blokesch M."/>
        </authorList>
    </citation>
    <scope>NUCLEOTIDE SEQUENCE [LARGE SCALE GENOMIC DNA]</scope>
    <source>
        <strain evidence="1 2">DSM 26481</strain>
    </source>
</reference>
<dbReference type="NCBIfam" id="TIGR04498">
    <property type="entry name" value="AbiV_defense"/>
    <property type="match status" value="1"/>
</dbReference>
<dbReference type="Pfam" id="PF18728">
    <property type="entry name" value="HEPN_AbiV"/>
    <property type="match status" value="1"/>
</dbReference>
<protein>
    <submittedName>
        <fullName evidence="1">AbiV family abortive infection protein</fullName>
    </submittedName>
</protein>
<organism evidence="1 2">
    <name type="scientific">Enterobacter cloacae</name>
    <dbReference type="NCBI Taxonomy" id="550"/>
    <lineage>
        <taxon>Bacteria</taxon>
        <taxon>Pseudomonadati</taxon>
        <taxon>Pseudomonadota</taxon>
        <taxon>Gammaproteobacteria</taxon>
        <taxon>Enterobacterales</taxon>
        <taxon>Enterobacteriaceae</taxon>
        <taxon>Enterobacter</taxon>
        <taxon>Enterobacter cloacae complex</taxon>
    </lineage>
</organism>
<dbReference type="AlphaFoldDB" id="A0A7H8UKA0"/>
<evidence type="ECO:0000313" key="2">
    <source>
        <dbReference type="Proteomes" id="UP000509421"/>
    </source>
</evidence>
<accession>A0A7H8UKA0</accession>
<dbReference type="EMBL" id="CP056117">
    <property type="protein sequence ID" value="QLA00299.1"/>
    <property type="molecule type" value="Genomic_DNA"/>
</dbReference>